<dbReference type="Proteomes" id="UP001454036">
    <property type="component" value="Unassembled WGS sequence"/>
</dbReference>
<proteinExistence type="predicted"/>
<gene>
    <name evidence="2" type="ORF">LIER_16531</name>
</gene>
<feature type="region of interest" description="Disordered" evidence="1">
    <location>
        <begin position="67"/>
        <end position="132"/>
    </location>
</feature>
<keyword evidence="3" id="KW-1185">Reference proteome</keyword>
<accession>A0AAV3QCC5</accession>
<comment type="caution">
    <text evidence="2">The sequence shown here is derived from an EMBL/GenBank/DDBJ whole genome shotgun (WGS) entry which is preliminary data.</text>
</comment>
<dbReference type="AlphaFoldDB" id="A0AAV3QCC5"/>
<sequence length="132" mass="14580">MAKSGNYTSSRPFHHSKVLEWTLREIRLARKVAEGSVNIETHASIQTLALMSLYLRSAMEEAHEDFVGPLLRDSPEANPSYTSPGLDDSHAPLDVQPLRPQMGPPPATVRVPVLKPSKGNPLKKNPPRNLQP</sequence>
<evidence type="ECO:0000313" key="3">
    <source>
        <dbReference type="Proteomes" id="UP001454036"/>
    </source>
</evidence>
<reference evidence="2 3" key="1">
    <citation type="submission" date="2024-01" db="EMBL/GenBank/DDBJ databases">
        <title>The complete chloroplast genome sequence of Lithospermum erythrorhizon: insights into the phylogenetic relationship among Boraginaceae species and the maternal lineages of purple gromwells.</title>
        <authorList>
            <person name="Okada T."/>
            <person name="Watanabe K."/>
        </authorList>
    </citation>
    <scope>NUCLEOTIDE SEQUENCE [LARGE SCALE GENOMIC DNA]</scope>
</reference>
<evidence type="ECO:0000256" key="1">
    <source>
        <dbReference type="SAM" id="MobiDB-lite"/>
    </source>
</evidence>
<organism evidence="2 3">
    <name type="scientific">Lithospermum erythrorhizon</name>
    <name type="common">Purple gromwell</name>
    <name type="synonym">Lithospermum officinale var. erythrorhizon</name>
    <dbReference type="NCBI Taxonomy" id="34254"/>
    <lineage>
        <taxon>Eukaryota</taxon>
        <taxon>Viridiplantae</taxon>
        <taxon>Streptophyta</taxon>
        <taxon>Embryophyta</taxon>
        <taxon>Tracheophyta</taxon>
        <taxon>Spermatophyta</taxon>
        <taxon>Magnoliopsida</taxon>
        <taxon>eudicotyledons</taxon>
        <taxon>Gunneridae</taxon>
        <taxon>Pentapetalae</taxon>
        <taxon>asterids</taxon>
        <taxon>lamiids</taxon>
        <taxon>Boraginales</taxon>
        <taxon>Boraginaceae</taxon>
        <taxon>Boraginoideae</taxon>
        <taxon>Lithospermeae</taxon>
        <taxon>Lithospermum</taxon>
    </lineage>
</organism>
<name>A0AAV3QCC5_LITER</name>
<evidence type="ECO:0000313" key="2">
    <source>
        <dbReference type="EMBL" id="GAA0159837.1"/>
    </source>
</evidence>
<protein>
    <submittedName>
        <fullName evidence="2">Uncharacterized protein</fullName>
    </submittedName>
</protein>
<dbReference type="EMBL" id="BAABME010003705">
    <property type="protein sequence ID" value="GAA0159837.1"/>
    <property type="molecule type" value="Genomic_DNA"/>
</dbReference>